<dbReference type="AlphaFoldDB" id="A0A840IDJ0"/>
<dbReference type="Gene3D" id="3.20.20.70">
    <property type="entry name" value="Aldolase class I"/>
    <property type="match status" value="1"/>
</dbReference>
<evidence type="ECO:0000256" key="1">
    <source>
        <dbReference type="ARBA" id="ARBA00004761"/>
    </source>
</evidence>
<evidence type="ECO:0000313" key="8">
    <source>
        <dbReference type="Proteomes" id="UP000585272"/>
    </source>
</evidence>
<dbReference type="Pfam" id="PF01081">
    <property type="entry name" value="Aldolase"/>
    <property type="match status" value="1"/>
</dbReference>
<evidence type="ECO:0000256" key="2">
    <source>
        <dbReference type="ARBA" id="ARBA00006906"/>
    </source>
</evidence>
<feature type="region of interest" description="Disordered" evidence="6">
    <location>
        <begin position="211"/>
        <end position="269"/>
    </location>
</feature>
<dbReference type="InterPro" id="IPR000887">
    <property type="entry name" value="Aldlse_KDPG_KHG"/>
</dbReference>
<comment type="pathway">
    <text evidence="1">Carbohydrate acid metabolism.</text>
</comment>
<dbReference type="PANTHER" id="PTHR30246">
    <property type="entry name" value="2-KETO-3-DEOXY-6-PHOSPHOGLUCONATE ALDOLASE"/>
    <property type="match status" value="1"/>
</dbReference>
<evidence type="ECO:0000256" key="6">
    <source>
        <dbReference type="SAM" id="MobiDB-lite"/>
    </source>
</evidence>
<evidence type="ECO:0000313" key="7">
    <source>
        <dbReference type="EMBL" id="MBB4662832.1"/>
    </source>
</evidence>
<dbReference type="GO" id="GO:0106009">
    <property type="term" value="F:(4S)-4-hydroxy-2-oxoglutarate aldolase activity"/>
    <property type="evidence" value="ECO:0007669"/>
    <property type="project" value="UniProtKB-EC"/>
</dbReference>
<dbReference type="EC" id="4.1.3.42" evidence="7"/>
<gene>
    <name evidence="7" type="ORF">BDZ31_002418</name>
</gene>
<comment type="subunit">
    <text evidence="3">Homotrimer.</text>
</comment>
<dbReference type="PANTHER" id="PTHR30246:SF1">
    <property type="entry name" value="2-DEHYDRO-3-DEOXY-6-PHOSPHOGALACTONATE ALDOLASE-RELATED"/>
    <property type="match status" value="1"/>
</dbReference>
<evidence type="ECO:0000256" key="4">
    <source>
        <dbReference type="ARBA" id="ARBA00023239"/>
    </source>
</evidence>
<sequence>MSHVDTETATIASLQQRGVVAVMRAPDPELVVTAGRALADGGVTAIEVTYTVPRAAEAIAALAEDPRLLVGAGTIETAEQAREALAAGARYLVSPHRCDAAIDVAAEAGLPAIPGVWTPTEVAVAAERCRLLKLFPATIGGVDLLKVLCAPFPRIAFMPSGGVTADNLGDWLAAGATCVGAGGDLAPADAIMRGDADELTRRARRWSDALAAARERSGAGTGSATTASAGAGGGASTDPATAASGGRGDGAATADPLPGAHGAEPADGA</sequence>
<comment type="caution">
    <text evidence="7">The sequence shown here is derived from an EMBL/GenBank/DDBJ whole genome shotgun (WGS) entry which is preliminary data.</text>
</comment>
<evidence type="ECO:0000256" key="5">
    <source>
        <dbReference type="ARBA" id="ARBA00023277"/>
    </source>
</evidence>
<dbReference type="EMBL" id="JACHNU010000002">
    <property type="protein sequence ID" value="MBB4662832.1"/>
    <property type="molecule type" value="Genomic_DNA"/>
</dbReference>
<dbReference type="NCBIfam" id="TIGR01182">
    <property type="entry name" value="eda"/>
    <property type="match status" value="1"/>
</dbReference>
<keyword evidence="4 7" id="KW-0456">Lyase</keyword>
<reference evidence="7 8" key="1">
    <citation type="submission" date="2020-08" db="EMBL/GenBank/DDBJ databases">
        <title>Genomic Encyclopedia of Archaeal and Bacterial Type Strains, Phase II (KMG-II): from individual species to whole genera.</title>
        <authorList>
            <person name="Goeker M."/>
        </authorList>
    </citation>
    <scope>NUCLEOTIDE SEQUENCE [LARGE SCALE GENOMIC DNA]</scope>
    <source>
        <strain evidence="7 8">DSM 23288</strain>
    </source>
</reference>
<dbReference type="EC" id="4.1.2.14" evidence="7"/>
<dbReference type="Proteomes" id="UP000585272">
    <property type="component" value="Unassembled WGS sequence"/>
</dbReference>
<keyword evidence="5" id="KW-0119">Carbohydrate metabolism</keyword>
<keyword evidence="8" id="KW-1185">Reference proteome</keyword>
<name>A0A840IDJ0_9ACTN</name>
<dbReference type="RefSeq" id="WP_183342314.1">
    <property type="nucleotide sequence ID" value="NZ_JACHNU010000002.1"/>
</dbReference>
<dbReference type="CDD" id="cd00452">
    <property type="entry name" value="KDPG_aldolase"/>
    <property type="match status" value="1"/>
</dbReference>
<dbReference type="InterPro" id="IPR013785">
    <property type="entry name" value="Aldolase_TIM"/>
</dbReference>
<comment type="similarity">
    <text evidence="2">Belongs to the KHG/KDPG aldolase family.</text>
</comment>
<evidence type="ECO:0000256" key="3">
    <source>
        <dbReference type="ARBA" id="ARBA00011233"/>
    </source>
</evidence>
<dbReference type="SUPFAM" id="SSF51569">
    <property type="entry name" value="Aldolase"/>
    <property type="match status" value="1"/>
</dbReference>
<protein>
    <submittedName>
        <fullName evidence="7">2-dehydro-3-deoxyphosphogluconate aldolase/(4S)-4-hydroxy-2-oxoglutarate aldolase</fullName>
        <ecNumber evidence="7">4.1.2.14</ecNumber>
        <ecNumber evidence="7">4.1.3.42</ecNumber>
    </submittedName>
</protein>
<proteinExistence type="inferred from homology"/>
<organism evidence="7 8">
    <name type="scientific">Conexibacter arvalis</name>
    <dbReference type="NCBI Taxonomy" id="912552"/>
    <lineage>
        <taxon>Bacteria</taxon>
        <taxon>Bacillati</taxon>
        <taxon>Actinomycetota</taxon>
        <taxon>Thermoleophilia</taxon>
        <taxon>Solirubrobacterales</taxon>
        <taxon>Conexibacteraceae</taxon>
        <taxon>Conexibacter</taxon>
    </lineage>
</organism>
<dbReference type="GO" id="GO:0008675">
    <property type="term" value="F:2-dehydro-3-deoxy-phosphogluconate aldolase activity"/>
    <property type="evidence" value="ECO:0007669"/>
    <property type="project" value="UniProtKB-EC"/>
</dbReference>
<accession>A0A840IDJ0</accession>